<accession>A0AAU9IKM9</accession>
<evidence type="ECO:0000313" key="2">
    <source>
        <dbReference type="Proteomes" id="UP001162131"/>
    </source>
</evidence>
<comment type="caution">
    <text evidence="1">The sequence shown here is derived from an EMBL/GenBank/DDBJ whole genome shotgun (WGS) entry which is preliminary data.</text>
</comment>
<reference evidence="1" key="1">
    <citation type="submission" date="2021-09" db="EMBL/GenBank/DDBJ databases">
        <authorList>
            <consortium name="AG Swart"/>
            <person name="Singh M."/>
            <person name="Singh A."/>
            <person name="Seah K."/>
            <person name="Emmerich C."/>
        </authorList>
    </citation>
    <scope>NUCLEOTIDE SEQUENCE</scope>
    <source>
        <strain evidence="1">ATCC30299</strain>
    </source>
</reference>
<protein>
    <submittedName>
        <fullName evidence="1">Uncharacterized protein</fullName>
    </submittedName>
</protein>
<organism evidence="1 2">
    <name type="scientific">Blepharisma stoltei</name>
    <dbReference type="NCBI Taxonomy" id="1481888"/>
    <lineage>
        <taxon>Eukaryota</taxon>
        <taxon>Sar</taxon>
        <taxon>Alveolata</taxon>
        <taxon>Ciliophora</taxon>
        <taxon>Postciliodesmatophora</taxon>
        <taxon>Heterotrichea</taxon>
        <taxon>Heterotrichida</taxon>
        <taxon>Blepharismidae</taxon>
        <taxon>Blepharisma</taxon>
    </lineage>
</organism>
<dbReference type="Proteomes" id="UP001162131">
    <property type="component" value="Unassembled WGS sequence"/>
</dbReference>
<dbReference type="AlphaFoldDB" id="A0AAU9IKM9"/>
<gene>
    <name evidence="1" type="ORF">BSTOLATCC_MIC7529</name>
</gene>
<dbReference type="EMBL" id="CAJZBQ010000009">
    <property type="protein sequence ID" value="CAG9312733.1"/>
    <property type="molecule type" value="Genomic_DNA"/>
</dbReference>
<name>A0AAU9IKM9_9CILI</name>
<proteinExistence type="predicted"/>
<sequence>MKLSKIFNKAIDENEAESKYLWIVNKWTWTRATYRIDLSALTIDLSYNLSSSNNIFIIDYSILSNNKFFGIMFKENSSRLRYLFISDENFNIKIIDTLPAAEPYWFVHCAYDNSLFYFDSYPHKSQSSGAYRFRRYLIPKNKWVYVPNFPSELPESWVGFNQKIIFINKKPGIWVYDIFLNSYSQHFPIKDLGKSGNKMLLRISGKIYVICYLKVPRIYCCYDPFSEWTYVCEMERKIICKERAPFVYYEGSLYFLVLNSALYEFSLKNFKSQNKKIQMKLAPKENLK</sequence>
<keyword evidence="2" id="KW-1185">Reference proteome</keyword>
<evidence type="ECO:0000313" key="1">
    <source>
        <dbReference type="EMBL" id="CAG9312733.1"/>
    </source>
</evidence>